<evidence type="ECO:0008006" key="4">
    <source>
        <dbReference type="Google" id="ProtNLM"/>
    </source>
</evidence>
<proteinExistence type="predicted"/>
<evidence type="ECO:0000313" key="2">
    <source>
        <dbReference type="EMBL" id="MFC3180045.1"/>
    </source>
</evidence>
<protein>
    <recommendedName>
        <fullName evidence="4">DUF995 domain-containing protein</fullName>
    </recommendedName>
</protein>
<sequence length="110" mass="11560">MRALALVVAMLAGPALAEEWQTLDGAAITAALSGHVVHYTDGTQQSFKPDGQTIYNNGRDSLGHWALRGDLYCSVWPPSDIWACYGVAVQGAQVKFIAGEGSATEGVLAP</sequence>
<evidence type="ECO:0000256" key="1">
    <source>
        <dbReference type="SAM" id="SignalP"/>
    </source>
</evidence>
<feature type="signal peptide" evidence="1">
    <location>
        <begin position="1"/>
        <end position="17"/>
    </location>
</feature>
<keyword evidence="3" id="KW-1185">Reference proteome</keyword>
<comment type="caution">
    <text evidence="2">The sequence shown here is derived from an EMBL/GenBank/DDBJ whole genome shotgun (WGS) entry which is preliminary data.</text>
</comment>
<name>A0ABV7IX73_9RHOB</name>
<gene>
    <name evidence="2" type="ORF">ACFOGH_03495</name>
</gene>
<feature type="chain" id="PRO_5045258634" description="DUF995 domain-containing protein" evidence="1">
    <location>
        <begin position="18"/>
        <end position="110"/>
    </location>
</feature>
<accession>A0ABV7IX73</accession>
<keyword evidence="1" id="KW-0732">Signal</keyword>
<dbReference type="Proteomes" id="UP001595547">
    <property type="component" value="Unassembled WGS sequence"/>
</dbReference>
<dbReference type="EMBL" id="JBHRTO010000001">
    <property type="protein sequence ID" value="MFC3180045.1"/>
    <property type="molecule type" value="Genomic_DNA"/>
</dbReference>
<dbReference type="RefSeq" id="WP_380071674.1">
    <property type="nucleotide sequence ID" value="NZ_JBHRTO010000001.1"/>
</dbReference>
<evidence type="ECO:0000313" key="3">
    <source>
        <dbReference type="Proteomes" id="UP001595547"/>
    </source>
</evidence>
<reference evidence="3" key="1">
    <citation type="journal article" date="2019" name="Int. J. Syst. Evol. Microbiol.">
        <title>The Global Catalogue of Microorganisms (GCM) 10K type strain sequencing project: providing services to taxonomists for standard genome sequencing and annotation.</title>
        <authorList>
            <consortium name="The Broad Institute Genomics Platform"/>
            <consortium name="The Broad Institute Genome Sequencing Center for Infectious Disease"/>
            <person name="Wu L."/>
            <person name="Ma J."/>
        </authorList>
    </citation>
    <scope>NUCLEOTIDE SEQUENCE [LARGE SCALE GENOMIC DNA]</scope>
    <source>
        <strain evidence="3">KCTC 52039</strain>
    </source>
</reference>
<organism evidence="2 3">
    <name type="scientific">Cypionkella sinensis</name>
    <dbReference type="NCBI Taxonomy" id="1756043"/>
    <lineage>
        <taxon>Bacteria</taxon>
        <taxon>Pseudomonadati</taxon>
        <taxon>Pseudomonadota</taxon>
        <taxon>Alphaproteobacteria</taxon>
        <taxon>Rhodobacterales</taxon>
        <taxon>Paracoccaceae</taxon>
        <taxon>Cypionkella</taxon>
    </lineage>
</organism>